<evidence type="ECO:0000313" key="5">
    <source>
        <dbReference type="EMBL" id="BCJ38662.1"/>
    </source>
</evidence>
<keyword evidence="3" id="KW-0804">Transcription</keyword>
<dbReference type="GO" id="GO:0003677">
    <property type="term" value="F:DNA binding"/>
    <property type="evidence" value="ECO:0007669"/>
    <property type="project" value="UniProtKB-KW"/>
</dbReference>
<evidence type="ECO:0000313" key="6">
    <source>
        <dbReference type="Proteomes" id="UP000611640"/>
    </source>
</evidence>
<dbReference type="Gene3D" id="1.10.10.10">
    <property type="entry name" value="Winged helix-like DNA-binding domain superfamily/Winged helix DNA-binding domain"/>
    <property type="match status" value="1"/>
</dbReference>
<dbReference type="EMBL" id="AP023355">
    <property type="protein sequence ID" value="BCJ38662.1"/>
    <property type="molecule type" value="Genomic_DNA"/>
</dbReference>
<dbReference type="InterPro" id="IPR036390">
    <property type="entry name" value="WH_DNA-bd_sf"/>
</dbReference>
<dbReference type="PROSITE" id="PS01117">
    <property type="entry name" value="HTH_MARR_1"/>
    <property type="match status" value="1"/>
</dbReference>
<protein>
    <submittedName>
        <fullName evidence="5">MarR family transcriptional regulator</fullName>
    </submittedName>
</protein>
<organism evidence="5 6">
    <name type="scientific">Actinocatenispora thailandica</name>
    <dbReference type="NCBI Taxonomy" id="227318"/>
    <lineage>
        <taxon>Bacteria</taxon>
        <taxon>Bacillati</taxon>
        <taxon>Actinomycetota</taxon>
        <taxon>Actinomycetes</taxon>
        <taxon>Micromonosporales</taxon>
        <taxon>Micromonosporaceae</taxon>
        <taxon>Actinocatenispora</taxon>
    </lineage>
</organism>
<accession>A0A7R7HZS7</accession>
<evidence type="ECO:0000256" key="3">
    <source>
        <dbReference type="ARBA" id="ARBA00023163"/>
    </source>
</evidence>
<evidence type="ECO:0000256" key="1">
    <source>
        <dbReference type="ARBA" id="ARBA00023015"/>
    </source>
</evidence>
<dbReference type="InterPro" id="IPR023187">
    <property type="entry name" value="Tscrpt_reg_MarR-type_CS"/>
</dbReference>
<dbReference type="SUPFAM" id="SSF46785">
    <property type="entry name" value="Winged helix' DNA-binding domain"/>
    <property type="match status" value="1"/>
</dbReference>
<keyword evidence="1" id="KW-0805">Transcription regulation</keyword>
<dbReference type="GO" id="GO:0006950">
    <property type="term" value="P:response to stress"/>
    <property type="evidence" value="ECO:0007669"/>
    <property type="project" value="TreeGrafter"/>
</dbReference>
<evidence type="ECO:0000256" key="2">
    <source>
        <dbReference type="ARBA" id="ARBA00023125"/>
    </source>
</evidence>
<dbReference type="KEGG" id="atl:Athai_61650"/>
<dbReference type="InterPro" id="IPR036388">
    <property type="entry name" value="WH-like_DNA-bd_sf"/>
</dbReference>
<dbReference type="InterPro" id="IPR039422">
    <property type="entry name" value="MarR/SlyA-like"/>
</dbReference>
<dbReference type="PANTHER" id="PTHR33164">
    <property type="entry name" value="TRANSCRIPTIONAL REGULATOR, MARR FAMILY"/>
    <property type="match status" value="1"/>
</dbReference>
<proteinExistence type="predicted"/>
<name>A0A7R7HZS7_9ACTN</name>
<dbReference type="PROSITE" id="PS50995">
    <property type="entry name" value="HTH_MARR_2"/>
    <property type="match status" value="1"/>
</dbReference>
<reference evidence="5 6" key="1">
    <citation type="submission" date="2020-08" db="EMBL/GenBank/DDBJ databases">
        <title>Whole genome shotgun sequence of Actinocatenispora thailandica NBRC 105041.</title>
        <authorList>
            <person name="Komaki H."/>
            <person name="Tamura T."/>
        </authorList>
    </citation>
    <scope>NUCLEOTIDE SEQUENCE [LARGE SCALE GENOMIC DNA]</scope>
    <source>
        <strain evidence="5 6">NBRC 105041</strain>
    </source>
</reference>
<dbReference type="SMART" id="SM00347">
    <property type="entry name" value="HTH_MARR"/>
    <property type="match status" value="1"/>
</dbReference>
<dbReference type="AlphaFoldDB" id="A0A7R7HZS7"/>
<evidence type="ECO:0000259" key="4">
    <source>
        <dbReference type="PROSITE" id="PS50995"/>
    </source>
</evidence>
<feature type="domain" description="HTH marR-type" evidence="4">
    <location>
        <begin position="8"/>
        <end position="143"/>
    </location>
</feature>
<dbReference type="Proteomes" id="UP000611640">
    <property type="component" value="Chromosome"/>
</dbReference>
<dbReference type="InterPro" id="IPR000835">
    <property type="entry name" value="HTH_MarR-typ"/>
</dbReference>
<dbReference type="GO" id="GO:0003700">
    <property type="term" value="F:DNA-binding transcription factor activity"/>
    <property type="evidence" value="ECO:0007669"/>
    <property type="project" value="InterPro"/>
</dbReference>
<dbReference type="PANTHER" id="PTHR33164:SF99">
    <property type="entry name" value="MARR FAMILY REGULATORY PROTEIN"/>
    <property type="match status" value="1"/>
</dbReference>
<keyword evidence="6" id="KW-1185">Reference proteome</keyword>
<gene>
    <name evidence="5" type="ORF">Athai_61650</name>
</gene>
<keyword evidence="2" id="KW-0238">DNA-binding</keyword>
<sequence length="153" mass="16562">MDEGAGNRGELAVLLATAYQVTMAGLTEHLASVGHPGVRPAHGFVFLYLSNHPTATSVDLGAYLGVTKQAGGQLVDELVRRGYVTREPHPSDRRARVLRLTERGWDCIEQVVAYWDGVERHWATLAGPQQLAAARAALAAYVADAPHGIRPVW</sequence>
<dbReference type="Pfam" id="PF12802">
    <property type="entry name" value="MarR_2"/>
    <property type="match status" value="1"/>
</dbReference>
<dbReference type="RefSeq" id="WP_239157271.1">
    <property type="nucleotide sequence ID" value="NZ_AP023355.1"/>
</dbReference>